<reference evidence="3" key="1">
    <citation type="submission" date="2020-08" db="EMBL/GenBank/DDBJ databases">
        <title>Sequencing the genomes of 1000 actinobacteria strains.</title>
        <authorList>
            <person name="Klenk H.-P."/>
        </authorList>
    </citation>
    <scope>NUCLEOTIDE SEQUENCE</scope>
    <source>
        <strain evidence="3">DSM 10695</strain>
    </source>
</reference>
<evidence type="ECO:0000256" key="2">
    <source>
        <dbReference type="SAM" id="Phobius"/>
    </source>
</evidence>
<protein>
    <submittedName>
        <fullName evidence="3">Uncharacterized protein</fullName>
    </submittedName>
</protein>
<name>A0A923E591_9ACTO</name>
<feature type="transmembrane region" description="Helical" evidence="2">
    <location>
        <begin position="63"/>
        <end position="83"/>
    </location>
</feature>
<feature type="transmembrane region" description="Helical" evidence="2">
    <location>
        <begin position="36"/>
        <end position="57"/>
    </location>
</feature>
<feature type="transmembrane region" description="Helical" evidence="2">
    <location>
        <begin position="92"/>
        <end position="112"/>
    </location>
</feature>
<evidence type="ECO:0000313" key="3">
    <source>
        <dbReference type="EMBL" id="MBB6334602.1"/>
    </source>
</evidence>
<keyword evidence="2" id="KW-0472">Membrane</keyword>
<dbReference type="Proteomes" id="UP000617426">
    <property type="component" value="Unassembled WGS sequence"/>
</dbReference>
<evidence type="ECO:0000313" key="4">
    <source>
        <dbReference type="Proteomes" id="UP000617426"/>
    </source>
</evidence>
<keyword evidence="2" id="KW-0812">Transmembrane</keyword>
<evidence type="ECO:0000256" key="1">
    <source>
        <dbReference type="SAM" id="MobiDB-lite"/>
    </source>
</evidence>
<proteinExistence type="predicted"/>
<organism evidence="3 4">
    <name type="scientific">Schaalia hyovaginalis</name>
    <dbReference type="NCBI Taxonomy" id="29316"/>
    <lineage>
        <taxon>Bacteria</taxon>
        <taxon>Bacillati</taxon>
        <taxon>Actinomycetota</taxon>
        <taxon>Actinomycetes</taxon>
        <taxon>Actinomycetales</taxon>
        <taxon>Actinomycetaceae</taxon>
        <taxon>Schaalia</taxon>
    </lineage>
</organism>
<gene>
    <name evidence="3" type="ORF">HD592_001167</name>
</gene>
<dbReference type="EMBL" id="JACHMK010000001">
    <property type="protein sequence ID" value="MBB6334602.1"/>
    <property type="molecule type" value="Genomic_DNA"/>
</dbReference>
<feature type="region of interest" description="Disordered" evidence="1">
    <location>
        <begin position="1"/>
        <end position="27"/>
    </location>
</feature>
<dbReference type="RefSeq" id="WP_246429994.1">
    <property type="nucleotide sequence ID" value="NZ_JACHMK010000001.1"/>
</dbReference>
<accession>A0A923E591</accession>
<dbReference type="AlphaFoldDB" id="A0A923E591"/>
<sequence>MADTSSPSSPLLDRPRQPAGESVQDDRRPSLGLGRIVMAAFWAVGIWTGAVGAADLLDHSGPWGPSILTLLAGAVYLMAAAGITHNGRRMRILGWACIGTSIGAPLILWVAALDLPELSEARSAWTGLGADFHFIPLAVSLVGVVWMWLSNPRRIVEIAEQIERPSRSRR</sequence>
<feature type="transmembrane region" description="Helical" evidence="2">
    <location>
        <begin position="132"/>
        <end position="149"/>
    </location>
</feature>
<feature type="compositionally biased region" description="Low complexity" evidence="1">
    <location>
        <begin position="1"/>
        <end position="12"/>
    </location>
</feature>
<keyword evidence="2" id="KW-1133">Transmembrane helix</keyword>
<comment type="caution">
    <text evidence="3">The sequence shown here is derived from an EMBL/GenBank/DDBJ whole genome shotgun (WGS) entry which is preliminary data.</text>
</comment>
<keyword evidence="4" id="KW-1185">Reference proteome</keyword>